<dbReference type="EMBL" id="GBXM01037261">
    <property type="protein sequence ID" value="JAH71316.1"/>
    <property type="molecule type" value="Transcribed_RNA"/>
</dbReference>
<organism evidence="1">
    <name type="scientific">Anguilla anguilla</name>
    <name type="common">European freshwater eel</name>
    <name type="synonym">Muraena anguilla</name>
    <dbReference type="NCBI Taxonomy" id="7936"/>
    <lineage>
        <taxon>Eukaryota</taxon>
        <taxon>Metazoa</taxon>
        <taxon>Chordata</taxon>
        <taxon>Craniata</taxon>
        <taxon>Vertebrata</taxon>
        <taxon>Euteleostomi</taxon>
        <taxon>Actinopterygii</taxon>
        <taxon>Neopterygii</taxon>
        <taxon>Teleostei</taxon>
        <taxon>Anguilliformes</taxon>
        <taxon>Anguillidae</taxon>
        <taxon>Anguilla</taxon>
    </lineage>
</organism>
<protein>
    <submittedName>
        <fullName evidence="1">Uncharacterized protein</fullName>
    </submittedName>
</protein>
<evidence type="ECO:0000313" key="1">
    <source>
        <dbReference type="EMBL" id="JAH71316.1"/>
    </source>
</evidence>
<reference evidence="1" key="2">
    <citation type="journal article" date="2015" name="Fish Shellfish Immunol.">
        <title>Early steps in the European eel (Anguilla anguilla)-Vibrio vulnificus interaction in the gills: Role of the RtxA13 toxin.</title>
        <authorList>
            <person name="Callol A."/>
            <person name="Pajuelo D."/>
            <person name="Ebbesson L."/>
            <person name="Teles M."/>
            <person name="MacKenzie S."/>
            <person name="Amaro C."/>
        </authorList>
    </citation>
    <scope>NUCLEOTIDE SEQUENCE</scope>
</reference>
<sequence length="57" mass="6206">MWLPGSYCGCVAPAGCPSLSLLSCWALYRLRLAGFNMISDIFQCLGRPAGTTWHTVL</sequence>
<accession>A0A0E9V004</accession>
<name>A0A0E9V004_ANGAN</name>
<reference evidence="1" key="1">
    <citation type="submission" date="2014-11" db="EMBL/GenBank/DDBJ databases">
        <authorList>
            <person name="Amaro Gonzalez C."/>
        </authorList>
    </citation>
    <scope>NUCLEOTIDE SEQUENCE</scope>
</reference>
<dbReference type="AlphaFoldDB" id="A0A0E9V004"/>
<proteinExistence type="predicted"/>